<evidence type="ECO:0000313" key="2">
    <source>
        <dbReference type="EMBL" id="MEM4986977.1"/>
    </source>
</evidence>
<protein>
    <submittedName>
        <fullName evidence="2">Uncharacterized protein</fullName>
    </submittedName>
</protein>
<proteinExistence type="predicted"/>
<gene>
    <name evidence="2" type="ORF">V8G57_06200</name>
</gene>
<dbReference type="Proteomes" id="UP001495910">
    <property type="component" value="Unassembled WGS sequence"/>
</dbReference>
<name>A0ABU9PSJ8_9BURK</name>
<evidence type="ECO:0000313" key="3">
    <source>
        <dbReference type="Proteomes" id="UP001495910"/>
    </source>
</evidence>
<evidence type="ECO:0000256" key="1">
    <source>
        <dbReference type="SAM" id="MobiDB-lite"/>
    </source>
</evidence>
<reference evidence="2 3" key="1">
    <citation type="submission" date="2024-02" db="EMBL/GenBank/DDBJ databases">
        <title>Draft genome sequence of Collimonas sp. strain H4R21, an effective mineral-weathering bacterial strain isolated from the beech rhizosphere.</title>
        <authorList>
            <person name="Morin E."/>
            <person name="Uroz S."/>
            <person name="Leveau J.H.J."/>
            <person name="Kumar R."/>
            <person name="Rey M.W."/>
            <person name="Pham J."/>
        </authorList>
    </citation>
    <scope>NUCLEOTIDE SEQUENCE [LARGE SCALE GENOMIC DNA]</scope>
    <source>
        <strain evidence="2 3">H4R21</strain>
    </source>
</reference>
<comment type="caution">
    <text evidence="2">The sequence shown here is derived from an EMBL/GenBank/DDBJ whole genome shotgun (WGS) entry which is preliminary data.</text>
</comment>
<sequence length="137" mass="14072">MAHTVPGSCGSGGSAASTVEETPFDPVDVPPVPVDVPPVPVDVPPVPVDVPPVPVDVPPVPVDVPPVPVDVLPVPDEVVPVAVVLPLELEFSPALSPPPHALKAMPVKIDTHSSFIKPGIAFSKKIKITGTSTFSIR</sequence>
<feature type="region of interest" description="Disordered" evidence="1">
    <location>
        <begin position="1"/>
        <end position="31"/>
    </location>
</feature>
<keyword evidence="3" id="KW-1185">Reference proteome</keyword>
<dbReference type="EMBL" id="JBANDC010000003">
    <property type="protein sequence ID" value="MEM4986977.1"/>
    <property type="molecule type" value="Genomic_DNA"/>
</dbReference>
<accession>A0ABU9PSJ8</accession>
<organism evidence="2 3">
    <name type="scientific">Collimonas rhizosphaerae</name>
    <dbReference type="NCBI Taxonomy" id="3126357"/>
    <lineage>
        <taxon>Bacteria</taxon>
        <taxon>Pseudomonadati</taxon>
        <taxon>Pseudomonadota</taxon>
        <taxon>Betaproteobacteria</taxon>
        <taxon>Burkholderiales</taxon>
        <taxon>Oxalobacteraceae</taxon>
        <taxon>Collimonas</taxon>
    </lineage>
</organism>
<dbReference type="RefSeq" id="WP_342828606.1">
    <property type="nucleotide sequence ID" value="NZ_JBANDC010000003.1"/>
</dbReference>